<name>A0A1B6E0Z1_9HEMI</name>
<dbReference type="GO" id="GO:0005615">
    <property type="term" value="C:extracellular space"/>
    <property type="evidence" value="ECO:0007669"/>
    <property type="project" value="InterPro"/>
</dbReference>
<dbReference type="InterPro" id="IPR036186">
    <property type="entry name" value="Serpin_sf"/>
</dbReference>
<dbReference type="EMBL" id="GEDC01005696">
    <property type="protein sequence ID" value="JAS31602.1"/>
    <property type="molecule type" value="Transcribed_RNA"/>
</dbReference>
<dbReference type="InterPro" id="IPR000215">
    <property type="entry name" value="Serpin_fam"/>
</dbReference>
<feature type="domain" description="Serpin" evidence="5">
    <location>
        <begin position="26"/>
        <end position="388"/>
    </location>
</feature>
<dbReference type="Gene3D" id="2.30.39.10">
    <property type="entry name" value="Alpha-1-antitrypsin, domain 1"/>
    <property type="match status" value="1"/>
</dbReference>
<organism evidence="6">
    <name type="scientific">Clastoptera arizonana</name>
    <name type="common">Arizona spittle bug</name>
    <dbReference type="NCBI Taxonomy" id="38151"/>
    <lineage>
        <taxon>Eukaryota</taxon>
        <taxon>Metazoa</taxon>
        <taxon>Ecdysozoa</taxon>
        <taxon>Arthropoda</taxon>
        <taxon>Hexapoda</taxon>
        <taxon>Insecta</taxon>
        <taxon>Pterygota</taxon>
        <taxon>Neoptera</taxon>
        <taxon>Paraneoptera</taxon>
        <taxon>Hemiptera</taxon>
        <taxon>Auchenorrhyncha</taxon>
        <taxon>Cercopoidea</taxon>
        <taxon>Clastopteridae</taxon>
        <taxon>Clastoptera</taxon>
    </lineage>
</organism>
<dbReference type="CDD" id="cd19601">
    <property type="entry name" value="serpin42Da-like"/>
    <property type="match status" value="1"/>
</dbReference>
<accession>A0A1B6E0Z1</accession>
<dbReference type="InterPro" id="IPR023795">
    <property type="entry name" value="Serpin_CS"/>
</dbReference>
<protein>
    <recommendedName>
        <fullName evidence="5">Serpin domain-containing protein</fullName>
    </recommendedName>
</protein>
<dbReference type="SMART" id="SM00093">
    <property type="entry name" value="SERPIN"/>
    <property type="match status" value="1"/>
</dbReference>
<dbReference type="SUPFAM" id="SSF56574">
    <property type="entry name" value="Serpins"/>
    <property type="match status" value="1"/>
</dbReference>
<dbReference type="Gene3D" id="3.30.497.10">
    <property type="entry name" value="Antithrombin, subunit I, domain 2"/>
    <property type="match status" value="1"/>
</dbReference>
<dbReference type="PANTHER" id="PTHR11461:SF211">
    <property type="entry name" value="GH10112P-RELATED"/>
    <property type="match status" value="1"/>
</dbReference>
<evidence type="ECO:0000256" key="3">
    <source>
        <dbReference type="ARBA" id="ARBA00022900"/>
    </source>
</evidence>
<dbReference type="InterPro" id="IPR042185">
    <property type="entry name" value="Serpin_sf_2"/>
</dbReference>
<evidence type="ECO:0000259" key="5">
    <source>
        <dbReference type="SMART" id="SM00093"/>
    </source>
</evidence>
<dbReference type="Pfam" id="PF00079">
    <property type="entry name" value="Serpin"/>
    <property type="match status" value="1"/>
</dbReference>
<dbReference type="InterPro" id="IPR042178">
    <property type="entry name" value="Serpin_sf_1"/>
</dbReference>
<keyword evidence="3" id="KW-0722">Serine protease inhibitor</keyword>
<dbReference type="PROSITE" id="PS00284">
    <property type="entry name" value="SERPIN"/>
    <property type="match status" value="1"/>
</dbReference>
<reference evidence="6" key="1">
    <citation type="submission" date="2015-12" db="EMBL/GenBank/DDBJ databases">
        <title>De novo transcriptome assembly of four potential Pierce s Disease insect vectors from Arizona vineyards.</title>
        <authorList>
            <person name="Tassone E.E."/>
        </authorList>
    </citation>
    <scope>NUCLEOTIDE SEQUENCE</scope>
</reference>
<evidence type="ECO:0000256" key="4">
    <source>
        <dbReference type="RuleBase" id="RU000411"/>
    </source>
</evidence>
<gene>
    <name evidence="6" type="ORF">g.17128</name>
</gene>
<proteinExistence type="inferred from homology"/>
<evidence type="ECO:0000256" key="1">
    <source>
        <dbReference type="ARBA" id="ARBA00009500"/>
    </source>
</evidence>
<dbReference type="AlphaFoldDB" id="A0A1B6E0Z1"/>
<evidence type="ECO:0000256" key="2">
    <source>
        <dbReference type="ARBA" id="ARBA00022690"/>
    </source>
</evidence>
<dbReference type="PANTHER" id="PTHR11461">
    <property type="entry name" value="SERINE PROTEASE INHIBITOR, SERPIN"/>
    <property type="match status" value="1"/>
</dbReference>
<dbReference type="GO" id="GO:0004867">
    <property type="term" value="F:serine-type endopeptidase inhibitor activity"/>
    <property type="evidence" value="ECO:0007669"/>
    <property type="project" value="UniProtKB-KW"/>
</dbReference>
<sequence>MKNAKKSETGKCIYEDSVKASNHFSLDIYKETSKIEKGNVLACPLSLEFILAVTSTGSYGETQEEIIDTLHLPNEISRVQSGFKSLLSTIDKSNVVIATQLFIGSEYQIDQKFAKQADENFQSGVQNVDFQNSPRNAVQAINSFISEKTNGKIQEIVQIGAIDQSTKLLLINTLYFKAKWASPFKKDMTRTGAPFYLSNDKKKTAKVDLMYQAGSFKYSNVEELGCDMIELPFESNKYKMVIILPKEIEGLSELESTMKEDPNFFQNFDDLQTRKVEITLPKMKVLVNTDFKDVLKKLGVQKVFHQSADMYGIVENDIGKLKVDSVVQKVFFNVDEDGAEAAAATSTSVSQRRGADDIVIFTADHPFLFAIVQTSNNLVVFQGRFNKPA</sequence>
<dbReference type="InterPro" id="IPR023796">
    <property type="entry name" value="Serpin_dom"/>
</dbReference>
<comment type="similarity">
    <text evidence="1 4">Belongs to the serpin family.</text>
</comment>
<keyword evidence="2" id="KW-0646">Protease inhibitor</keyword>
<evidence type="ECO:0000313" key="6">
    <source>
        <dbReference type="EMBL" id="JAS31602.1"/>
    </source>
</evidence>